<dbReference type="Proteomes" id="UP000332933">
    <property type="component" value="Unassembled WGS sequence"/>
</dbReference>
<name>A0A485LK74_9STRA</name>
<dbReference type="SUPFAM" id="SSF51101">
    <property type="entry name" value="Mannose-binding lectins"/>
    <property type="match status" value="1"/>
</dbReference>
<dbReference type="EMBL" id="CAADRA010007043">
    <property type="protein sequence ID" value="VFT98801.1"/>
    <property type="molecule type" value="Genomic_DNA"/>
</dbReference>
<keyword evidence="3" id="KW-1185">Reference proteome</keyword>
<reference evidence="2 3" key="1">
    <citation type="submission" date="2019-03" db="EMBL/GenBank/DDBJ databases">
        <authorList>
            <person name="Gaulin E."/>
            <person name="Dumas B."/>
        </authorList>
    </citation>
    <scope>NUCLEOTIDE SEQUENCE [LARGE SCALE GENOMIC DNA]</scope>
    <source>
        <strain evidence="2">CBS 568.67</strain>
    </source>
</reference>
<evidence type="ECO:0000313" key="3">
    <source>
        <dbReference type="Proteomes" id="UP000332933"/>
    </source>
</evidence>
<dbReference type="PANTHER" id="PTHR21054">
    <property type="entry name" value="ZINC METALLOPROTEINASE-RELATED"/>
    <property type="match status" value="1"/>
</dbReference>
<evidence type="ECO:0000313" key="1">
    <source>
        <dbReference type="EMBL" id="KAF0686039.1"/>
    </source>
</evidence>
<dbReference type="InterPro" id="IPR053002">
    <property type="entry name" value="Metalloproteinase_M10B"/>
</dbReference>
<evidence type="ECO:0000313" key="2">
    <source>
        <dbReference type="EMBL" id="VFT98801.1"/>
    </source>
</evidence>
<reference evidence="1" key="2">
    <citation type="submission" date="2019-06" db="EMBL/GenBank/DDBJ databases">
        <title>Genomics analysis of Aphanomyces spp. identifies a new class of oomycete effector associated with host adaptation.</title>
        <authorList>
            <person name="Gaulin E."/>
        </authorList>
    </citation>
    <scope>NUCLEOTIDE SEQUENCE</scope>
    <source>
        <strain evidence="1">CBS 578.67</strain>
    </source>
</reference>
<organism evidence="2 3">
    <name type="scientific">Aphanomyces stellatus</name>
    <dbReference type="NCBI Taxonomy" id="120398"/>
    <lineage>
        <taxon>Eukaryota</taxon>
        <taxon>Sar</taxon>
        <taxon>Stramenopiles</taxon>
        <taxon>Oomycota</taxon>
        <taxon>Saprolegniomycetes</taxon>
        <taxon>Saprolegniales</taxon>
        <taxon>Verrucalvaceae</taxon>
        <taxon>Aphanomyces</taxon>
    </lineage>
</organism>
<proteinExistence type="predicted"/>
<gene>
    <name evidence="2" type="primary">Aste57867_22133</name>
    <name evidence="1" type="ORF">As57867_022064</name>
    <name evidence="2" type="ORF">ASTE57867_22133</name>
</gene>
<accession>A0A485LK74</accession>
<dbReference type="SUPFAM" id="SSF55486">
    <property type="entry name" value="Metalloproteases ('zincins'), catalytic domain"/>
    <property type="match status" value="1"/>
</dbReference>
<dbReference type="PANTHER" id="PTHR21054:SF2">
    <property type="entry name" value="MIP04191P"/>
    <property type="match status" value="1"/>
</dbReference>
<dbReference type="EMBL" id="VJMH01007017">
    <property type="protein sequence ID" value="KAF0686039.1"/>
    <property type="molecule type" value="Genomic_DNA"/>
</dbReference>
<dbReference type="InterPro" id="IPR021917">
    <property type="entry name" value="Unchr_Zn-peptidase-like"/>
</dbReference>
<dbReference type="OrthoDB" id="74460at2759"/>
<dbReference type="Pfam" id="PF12044">
    <property type="entry name" value="Metallopep"/>
    <property type="match status" value="1"/>
</dbReference>
<dbReference type="InterPro" id="IPR036404">
    <property type="entry name" value="Jacalin-like_lectin_dom_sf"/>
</dbReference>
<sequence>MSIELLNLEDGECVSYPLVLVDCQVHDVDEMPAHVHVHIRGGASTVWPLTAGGHCKALVHLPRLGEHQVSLVVEDDDGAVHVEYSLELTYAPRETAFQLRFYYLKTCDSDGSFDAPQGEDNSLASAVERVRFNALLMQSMMAELMHDHGFGRETFAIQVDSDDGQPIVHVLTASFSTDDAHVPGLDEGDLFDMINTDLEAQGLLANPTHKHAILVGCSHFDAAAQAPRAHIALGSSSVACFGSCGLHTWAPHVGDVTARFLDTRKIDASALMDDSNDRATHWANYATGVGAFFHEVGHALGLGHAVDGLMNRGIDDFNQLVCVYQPHDYDGREDDDEMLAPATTDEQADGALTIDLDQVDELDGTGGAFLHRANALLLHRSLWLHDDVAVPRSMTRPTIQFRSNVCGPVGYATDDGEQMPFGDDNDEIVAFWIQSSDASVERVTQLTRDALDDLDDDADDDVFVLADDDVLVQLEVVAVAWVDALRLTTRDGRVSRWFGAAADDDADVAVLAAPAGSYFRSLFGSHGDDNVGRIGAFVTPMPASQPDDEEDADIEWPPLVGVIVETNDGDGRVTSLASFDNVEELDVPVGARVFLLGRGETLVQIDLCRNDDDDVVGLCVHTNRRSSPWYGDLTDHESFEIAAPGECFVRVAWTEGDDGVDVDIGMIDDFCMPRDIDDDVIADVIIDDGEPNIVVSSDAGLAFVFTSVNNKGADVVGDMDADHVFEMPGDGSKDAPWPMTWRLSFPMFLHHVQDDKDAIMYGLCAVDATGAEREALCLDMFV</sequence>
<dbReference type="AlphaFoldDB" id="A0A485LK74"/>
<protein>
    <submittedName>
        <fullName evidence="2">Aste57867_22133 protein</fullName>
    </submittedName>
</protein>